<feature type="region of interest" description="Disordered" evidence="1">
    <location>
        <begin position="411"/>
        <end position="456"/>
    </location>
</feature>
<accession>A0A0S7BI05</accession>
<dbReference type="Gene3D" id="2.60.120.1440">
    <property type="match status" value="1"/>
</dbReference>
<feature type="domain" description="FecR protein" evidence="3">
    <location>
        <begin position="154"/>
        <end position="254"/>
    </location>
</feature>
<protein>
    <submittedName>
        <fullName evidence="5">Uncharacterized protein conserved in bacteria</fullName>
    </submittedName>
</protein>
<keyword evidence="2" id="KW-1133">Transmembrane helix</keyword>
<dbReference type="OrthoDB" id="154417at2"/>
<feature type="domain" description="DUF5666" evidence="4">
    <location>
        <begin position="356"/>
        <end position="407"/>
    </location>
</feature>
<keyword evidence="2" id="KW-0472">Membrane</keyword>
<feature type="transmembrane region" description="Helical" evidence="2">
    <location>
        <begin position="94"/>
        <end position="114"/>
    </location>
</feature>
<name>A0A0S7BI05_9CHLR</name>
<gene>
    <name evidence="5" type="ORF">LARV_01881</name>
</gene>
<organism evidence="5">
    <name type="scientific">Longilinea arvoryzae</name>
    <dbReference type="NCBI Taxonomy" id="360412"/>
    <lineage>
        <taxon>Bacteria</taxon>
        <taxon>Bacillati</taxon>
        <taxon>Chloroflexota</taxon>
        <taxon>Anaerolineae</taxon>
        <taxon>Anaerolineales</taxon>
        <taxon>Anaerolineaceae</taxon>
        <taxon>Longilinea</taxon>
    </lineage>
</organism>
<keyword evidence="6" id="KW-1185">Reference proteome</keyword>
<evidence type="ECO:0000313" key="5">
    <source>
        <dbReference type="EMBL" id="GAP14118.1"/>
    </source>
</evidence>
<dbReference type="Pfam" id="PF04773">
    <property type="entry name" value="FecR"/>
    <property type="match status" value="1"/>
</dbReference>
<dbReference type="EMBL" id="DF967972">
    <property type="protein sequence ID" value="GAP14118.1"/>
    <property type="molecule type" value="Genomic_DNA"/>
</dbReference>
<evidence type="ECO:0000256" key="2">
    <source>
        <dbReference type="SAM" id="Phobius"/>
    </source>
</evidence>
<feature type="region of interest" description="Disordered" evidence="1">
    <location>
        <begin position="519"/>
        <end position="540"/>
    </location>
</feature>
<dbReference type="RefSeq" id="WP_075073406.1">
    <property type="nucleotide sequence ID" value="NZ_DF967972.1"/>
</dbReference>
<dbReference type="Proteomes" id="UP000055060">
    <property type="component" value="Unassembled WGS sequence"/>
</dbReference>
<evidence type="ECO:0000313" key="6">
    <source>
        <dbReference type="Proteomes" id="UP000055060"/>
    </source>
</evidence>
<dbReference type="InterPro" id="IPR006860">
    <property type="entry name" value="FecR"/>
</dbReference>
<dbReference type="STRING" id="360412.LARV_01881"/>
<keyword evidence="2" id="KW-0812">Transmembrane</keyword>
<feature type="compositionally biased region" description="Basic residues" evidence="1">
    <location>
        <begin position="529"/>
        <end position="540"/>
    </location>
</feature>
<dbReference type="AlphaFoldDB" id="A0A0S7BI05"/>
<evidence type="ECO:0000256" key="1">
    <source>
        <dbReference type="SAM" id="MobiDB-lite"/>
    </source>
</evidence>
<feature type="domain" description="DUF5666" evidence="4">
    <location>
        <begin position="290"/>
        <end position="341"/>
    </location>
</feature>
<sequence>MHDPDELLQQYLDAVESGKPLEDILHELPEDSAEMAELIRLASAVRSLPHPQMVNAPVQKERILKAAQQTTVPVAQPRKPVATPWYQRIFAKPAARWAFAGVAIVLVAFMAFILTSSPTNVQAATAMDIKGQVEIFIDSSWVPLSEGDLVYSGDHIRTGADSSATLVFYEGSRTVISPNADLTLSVVNGGAGRALQVVMDQTAGTTQHSVVPLQGKDSTFLVHTDTGDASVRGTSFEVSIINSHSRFQVDKGMVLVYNDQNAVLVTAGQASTASTDMTITDPAFDFKLVGAVTAMGETEWAVAGVTFTVTPQTVIDPGVVMGSNVVVKGRNVDGVRVADSIALASEDQDQSLTFSGTIESISDTEWIISGQHVIVTDAMIESGLAVGDVVEIHFHIADNGDWVADEISRLEENDEDTTPTVEVTDTTTPGTETVTPEVSETPTEETETACVGTEQQPTGQKLAERYGVSYEEIMGWFCKHYGFGEIDMAYTLSQASGKTVEEVFAMREAGMGWGIIKQQLEPTPTARVKPTHRPKPTHKP</sequence>
<dbReference type="Pfam" id="PF18914">
    <property type="entry name" value="DUF5666"/>
    <property type="match status" value="2"/>
</dbReference>
<reference evidence="5" key="1">
    <citation type="submission" date="2015-07" db="EMBL/GenBank/DDBJ databases">
        <title>Draft Genome Sequences of Anaerolinea thermolimosa IMO-1, Bellilinea caldifistulae GOMI-1, Leptolinea tardivitalis YMTK-2, Levilinea saccharolytica KIBI-1,Longilinea arvoryzae KOME-1, Previously Described as Members of the Anaerolineaceae (Chloroflexi).</title>
        <authorList>
            <person name="Sekiguchi Y."/>
            <person name="Ohashi A."/>
            <person name="Matsuura N."/>
            <person name="Tourlousse M.D."/>
        </authorList>
    </citation>
    <scope>NUCLEOTIDE SEQUENCE [LARGE SCALE GENOMIC DNA]</scope>
    <source>
        <strain evidence="5">KOME-1</strain>
    </source>
</reference>
<proteinExistence type="predicted"/>
<dbReference type="InterPro" id="IPR043724">
    <property type="entry name" value="DUF5666"/>
</dbReference>
<evidence type="ECO:0000259" key="4">
    <source>
        <dbReference type="Pfam" id="PF18914"/>
    </source>
</evidence>
<dbReference type="PANTHER" id="PTHR38731">
    <property type="entry name" value="LIPL45-RELATED LIPOPROTEIN-RELATED"/>
    <property type="match status" value="1"/>
</dbReference>
<evidence type="ECO:0000259" key="3">
    <source>
        <dbReference type="Pfam" id="PF04773"/>
    </source>
</evidence>
<feature type="compositionally biased region" description="Low complexity" evidence="1">
    <location>
        <begin position="418"/>
        <end position="441"/>
    </location>
</feature>